<dbReference type="AlphaFoldDB" id="A0AAE1A2S8"/>
<name>A0AAE1A2S8_9GAST</name>
<comment type="caution">
    <text evidence="1">The sequence shown here is derived from an EMBL/GenBank/DDBJ whole genome shotgun (WGS) entry which is preliminary data.</text>
</comment>
<dbReference type="Proteomes" id="UP001283361">
    <property type="component" value="Unassembled WGS sequence"/>
</dbReference>
<accession>A0AAE1A2S8</accession>
<gene>
    <name evidence="1" type="ORF">RRG08_064850</name>
</gene>
<proteinExistence type="predicted"/>
<protein>
    <submittedName>
        <fullName evidence="1">Uncharacterized protein</fullName>
    </submittedName>
</protein>
<evidence type="ECO:0000313" key="2">
    <source>
        <dbReference type="Proteomes" id="UP001283361"/>
    </source>
</evidence>
<dbReference type="EMBL" id="JAWDGP010002765">
    <property type="protein sequence ID" value="KAK3780040.1"/>
    <property type="molecule type" value="Genomic_DNA"/>
</dbReference>
<evidence type="ECO:0000313" key="1">
    <source>
        <dbReference type="EMBL" id="KAK3780040.1"/>
    </source>
</evidence>
<sequence length="149" mass="16731">MKEVTCHRSNLHFSPYDLNGCFGAVDEKRPAVETVDLLTHRSVTRTEPGSPSTTDDHAKLQVNRADHHRPTSESERFDLSGPTVLTETWQHGNLLSQRTTVTIVLVKPLTVLNNLKNITVNLSEHNTQTTVTKTLYFNDFLSLTFSGLE</sequence>
<organism evidence="1 2">
    <name type="scientific">Elysia crispata</name>
    <name type="common">lettuce slug</name>
    <dbReference type="NCBI Taxonomy" id="231223"/>
    <lineage>
        <taxon>Eukaryota</taxon>
        <taxon>Metazoa</taxon>
        <taxon>Spiralia</taxon>
        <taxon>Lophotrochozoa</taxon>
        <taxon>Mollusca</taxon>
        <taxon>Gastropoda</taxon>
        <taxon>Heterobranchia</taxon>
        <taxon>Euthyneura</taxon>
        <taxon>Panpulmonata</taxon>
        <taxon>Sacoglossa</taxon>
        <taxon>Placobranchoidea</taxon>
        <taxon>Plakobranchidae</taxon>
        <taxon>Elysia</taxon>
    </lineage>
</organism>
<reference evidence="1" key="1">
    <citation type="journal article" date="2023" name="G3 (Bethesda)">
        <title>A reference genome for the long-term kleptoplast-retaining sea slug Elysia crispata morphotype clarki.</title>
        <authorList>
            <person name="Eastman K.E."/>
            <person name="Pendleton A.L."/>
            <person name="Shaikh M.A."/>
            <person name="Suttiyut T."/>
            <person name="Ogas R."/>
            <person name="Tomko P."/>
            <person name="Gavelis G."/>
            <person name="Widhalm J.R."/>
            <person name="Wisecaver J.H."/>
        </authorList>
    </citation>
    <scope>NUCLEOTIDE SEQUENCE</scope>
    <source>
        <strain evidence="1">ECLA1</strain>
    </source>
</reference>
<keyword evidence="2" id="KW-1185">Reference proteome</keyword>